<proteinExistence type="predicted"/>
<feature type="transmembrane region" description="Helical" evidence="1">
    <location>
        <begin position="86"/>
        <end position="108"/>
    </location>
</feature>
<name>A0A7W1WUF5_9BACL</name>
<feature type="transmembrane region" description="Helical" evidence="1">
    <location>
        <begin position="29"/>
        <end position="50"/>
    </location>
</feature>
<comment type="caution">
    <text evidence="2">The sequence shown here is derived from an EMBL/GenBank/DDBJ whole genome shotgun (WGS) entry which is preliminary data.</text>
</comment>
<protein>
    <recommendedName>
        <fullName evidence="4">DUF2512 family protein</fullName>
    </recommendedName>
</protein>
<sequence>MIGLIVKLIVCPTVVVLSAFLFRDVYYPALWQPIVVGLVLAVAAHAMEILMLRRGTFWISNIIDFVAATVIMYISPFFFAGARVTWVGAALTGFLLTVTEYFQHLWLIRTGKTEKGA</sequence>
<feature type="transmembrane region" description="Helical" evidence="1">
    <location>
        <begin position="62"/>
        <end position="80"/>
    </location>
</feature>
<dbReference type="EMBL" id="JACEIQ010000028">
    <property type="protein sequence ID" value="MBA4496268.1"/>
    <property type="molecule type" value="Genomic_DNA"/>
</dbReference>
<keyword evidence="1" id="KW-0472">Membrane</keyword>
<evidence type="ECO:0000313" key="3">
    <source>
        <dbReference type="Proteomes" id="UP000535491"/>
    </source>
</evidence>
<dbReference type="RefSeq" id="WP_181754542.1">
    <property type="nucleotide sequence ID" value="NZ_JACEIQ010000028.1"/>
</dbReference>
<gene>
    <name evidence="2" type="ORF">H1191_18555</name>
</gene>
<evidence type="ECO:0008006" key="4">
    <source>
        <dbReference type="Google" id="ProtNLM"/>
    </source>
</evidence>
<keyword evidence="1" id="KW-1133">Transmembrane helix</keyword>
<reference evidence="2 3" key="1">
    <citation type="submission" date="2020-07" db="EMBL/GenBank/DDBJ databases">
        <authorList>
            <person name="Feng H."/>
        </authorList>
    </citation>
    <scope>NUCLEOTIDE SEQUENCE [LARGE SCALE GENOMIC DNA]</scope>
    <source>
        <strain evidence="3">s-10</strain>
    </source>
</reference>
<evidence type="ECO:0000313" key="2">
    <source>
        <dbReference type="EMBL" id="MBA4496268.1"/>
    </source>
</evidence>
<dbReference type="AlphaFoldDB" id="A0A7W1WUF5"/>
<keyword evidence="3" id="KW-1185">Reference proteome</keyword>
<feature type="transmembrane region" description="Helical" evidence="1">
    <location>
        <begin position="5"/>
        <end position="23"/>
    </location>
</feature>
<organism evidence="2 3">
    <name type="scientific">Paenactinomyces guangxiensis</name>
    <dbReference type="NCBI Taxonomy" id="1490290"/>
    <lineage>
        <taxon>Bacteria</taxon>
        <taxon>Bacillati</taxon>
        <taxon>Bacillota</taxon>
        <taxon>Bacilli</taxon>
        <taxon>Bacillales</taxon>
        <taxon>Thermoactinomycetaceae</taxon>
        <taxon>Paenactinomyces</taxon>
    </lineage>
</organism>
<evidence type="ECO:0000256" key="1">
    <source>
        <dbReference type="SAM" id="Phobius"/>
    </source>
</evidence>
<accession>A0A7W1WUF5</accession>
<keyword evidence="1" id="KW-0812">Transmembrane</keyword>
<dbReference type="Proteomes" id="UP000535491">
    <property type="component" value="Unassembled WGS sequence"/>
</dbReference>